<proteinExistence type="predicted"/>
<evidence type="ECO:0000259" key="6">
    <source>
        <dbReference type="Pfam" id="PF21173"/>
    </source>
</evidence>
<dbReference type="InterPro" id="IPR000962">
    <property type="entry name" value="Znf_DskA_TraR"/>
</dbReference>
<dbReference type="Pfam" id="PF01258">
    <property type="entry name" value="zf-dskA_traR"/>
    <property type="match status" value="1"/>
</dbReference>
<dbReference type="Pfam" id="PF21173">
    <property type="entry name" value="DksA-like_N"/>
    <property type="match status" value="1"/>
</dbReference>
<reference evidence="7 8" key="1">
    <citation type="submission" date="2017-11" db="EMBL/GenBank/DDBJ databases">
        <title>Revised Sequence and Annotation of the Rhodobaca barguzinensis strain alga05 Genome.</title>
        <authorList>
            <person name="Kopejtka K."/>
            <person name="Tomasch J.M."/>
            <person name="Bunk B."/>
            <person name="Koblizek M."/>
        </authorList>
    </citation>
    <scope>NUCLEOTIDE SEQUENCE [LARGE SCALE GENOMIC DNA]</scope>
    <source>
        <strain evidence="8">alga05</strain>
    </source>
</reference>
<evidence type="ECO:0000259" key="5">
    <source>
        <dbReference type="Pfam" id="PF01258"/>
    </source>
</evidence>
<keyword evidence="1" id="KW-0479">Metal-binding</keyword>
<dbReference type="STRING" id="441209.GCA_001870665_02947"/>
<dbReference type="GO" id="GO:0008168">
    <property type="term" value="F:methyltransferase activity"/>
    <property type="evidence" value="ECO:0007669"/>
    <property type="project" value="UniProtKB-KW"/>
</dbReference>
<feature type="zinc finger region" description="dksA C4-type" evidence="4">
    <location>
        <begin position="79"/>
        <end position="103"/>
    </location>
</feature>
<evidence type="ECO:0000256" key="4">
    <source>
        <dbReference type="PROSITE-ProRule" id="PRU00510"/>
    </source>
</evidence>
<dbReference type="PROSITE" id="PS51128">
    <property type="entry name" value="ZF_DKSA_2"/>
    <property type="match status" value="1"/>
</dbReference>
<evidence type="ECO:0000313" key="7">
    <source>
        <dbReference type="EMBL" id="ATX67106.1"/>
    </source>
</evidence>
<evidence type="ECO:0000256" key="2">
    <source>
        <dbReference type="ARBA" id="ARBA00022771"/>
    </source>
</evidence>
<dbReference type="SUPFAM" id="SSF109635">
    <property type="entry name" value="DnaK suppressor protein DksA, alpha-hairpin domain"/>
    <property type="match status" value="1"/>
</dbReference>
<organism evidence="7 8">
    <name type="scientific">Roseinatronobacter bogoriensis subsp. barguzinensis</name>
    <dbReference type="NCBI Taxonomy" id="441209"/>
    <lineage>
        <taxon>Bacteria</taxon>
        <taxon>Pseudomonadati</taxon>
        <taxon>Pseudomonadota</taxon>
        <taxon>Alphaproteobacteria</taxon>
        <taxon>Rhodobacterales</taxon>
        <taxon>Paracoccaceae</taxon>
        <taxon>Roseinatronobacter</taxon>
    </lineage>
</organism>
<accession>A0A2K8KDP8</accession>
<dbReference type="RefSeq" id="WP_071481550.1">
    <property type="nucleotide sequence ID" value="NZ_CP024899.1"/>
</dbReference>
<dbReference type="AlphaFoldDB" id="A0A2K8KDP8"/>
<evidence type="ECO:0000256" key="1">
    <source>
        <dbReference type="ARBA" id="ARBA00022723"/>
    </source>
</evidence>
<protein>
    <submittedName>
        <fullName evidence="7">Dimethylmenaquinone methyltransferase</fullName>
    </submittedName>
</protein>
<keyword evidence="7" id="KW-0808">Transferase</keyword>
<dbReference type="Proteomes" id="UP000228948">
    <property type="component" value="Chromosome"/>
</dbReference>
<evidence type="ECO:0000313" key="8">
    <source>
        <dbReference type="Proteomes" id="UP000228948"/>
    </source>
</evidence>
<dbReference type="PANTHER" id="PTHR33823:SF4">
    <property type="entry name" value="GENERAL STRESS PROTEIN 16O"/>
    <property type="match status" value="1"/>
</dbReference>
<dbReference type="PANTHER" id="PTHR33823">
    <property type="entry name" value="RNA POLYMERASE-BINDING TRANSCRIPTION FACTOR DKSA-RELATED"/>
    <property type="match status" value="1"/>
</dbReference>
<dbReference type="SUPFAM" id="SSF57716">
    <property type="entry name" value="Glucocorticoid receptor-like (DNA-binding domain)"/>
    <property type="match status" value="1"/>
</dbReference>
<dbReference type="EMBL" id="CP024899">
    <property type="protein sequence ID" value="ATX67106.1"/>
    <property type="molecule type" value="Genomic_DNA"/>
</dbReference>
<keyword evidence="7" id="KW-0489">Methyltransferase</keyword>
<gene>
    <name evidence="7" type="ORF">BG454_15830</name>
</gene>
<dbReference type="InterPro" id="IPR048487">
    <property type="entry name" value="DksA-like_N"/>
</dbReference>
<dbReference type="InterPro" id="IPR037187">
    <property type="entry name" value="DnaK_N"/>
</dbReference>
<dbReference type="GO" id="GO:0032259">
    <property type="term" value="P:methylation"/>
    <property type="evidence" value="ECO:0007669"/>
    <property type="project" value="UniProtKB-KW"/>
</dbReference>
<dbReference type="GO" id="GO:0008270">
    <property type="term" value="F:zinc ion binding"/>
    <property type="evidence" value="ECO:0007669"/>
    <property type="project" value="UniProtKB-KW"/>
</dbReference>
<dbReference type="KEGG" id="rbg:BG454_15830"/>
<name>A0A2K8KDP8_9RHOB</name>
<dbReference type="Gene3D" id="1.20.120.910">
    <property type="entry name" value="DksA, coiled-coil domain"/>
    <property type="match status" value="1"/>
</dbReference>
<feature type="domain" description="DnaK suppressor protein-like N-terminal" evidence="6">
    <location>
        <begin position="11"/>
        <end position="71"/>
    </location>
</feature>
<keyword evidence="8" id="KW-1185">Reference proteome</keyword>
<dbReference type="OrthoDB" id="1121111at2"/>
<evidence type="ECO:0000256" key="3">
    <source>
        <dbReference type="ARBA" id="ARBA00022833"/>
    </source>
</evidence>
<sequence length="105" mass="11683">MTDIAARTAQIKERKLELIARISHVDQELATHGSPDWEDNAVEHEEDETLEALGNAAQREILMLDAALKRIDAGEYGFCVKCGNDISEERLNLLPATPFCRDCAT</sequence>
<keyword evidence="2" id="KW-0863">Zinc-finger</keyword>
<keyword evidence="3" id="KW-0862">Zinc</keyword>
<feature type="domain" description="Zinc finger DksA/TraR C4-type" evidence="5">
    <location>
        <begin position="74"/>
        <end position="105"/>
    </location>
</feature>